<evidence type="ECO:0000313" key="2">
    <source>
        <dbReference type="Proteomes" id="UP000631312"/>
    </source>
</evidence>
<protein>
    <submittedName>
        <fullName evidence="1">Uncharacterized protein</fullName>
    </submittedName>
</protein>
<gene>
    <name evidence="1" type="ORF">Alo02nite_61550</name>
</gene>
<dbReference type="EMBL" id="BOMP01000104">
    <property type="protein sequence ID" value="GIE43257.1"/>
    <property type="molecule type" value="Genomic_DNA"/>
</dbReference>
<proteinExistence type="predicted"/>
<comment type="caution">
    <text evidence="1">The sequence shown here is derived from an EMBL/GenBank/DDBJ whole genome shotgun (WGS) entry which is preliminary data.</text>
</comment>
<keyword evidence="2" id="KW-1185">Reference proteome</keyword>
<name>A0ABQ4AQG2_9ACTN</name>
<evidence type="ECO:0000313" key="1">
    <source>
        <dbReference type="EMBL" id="GIE43257.1"/>
    </source>
</evidence>
<accession>A0ABQ4AQG2</accession>
<dbReference type="Proteomes" id="UP000631312">
    <property type="component" value="Unassembled WGS sequence"/>
</dbReference>
<sequence>MHDAGDHRRSLAFGDNTRRSTETALVAIYGAFSQVKAATAAGPHPGRRRRYLQTVTDTWDEEFSPSAGALNTLRWAYGMGATTLGEAYDMLEQLELSNDVPEVLGHDDTVENVREELDFGLETVGPDAPLTSLL</sequence>
<organism evidence="1 2">
    <name type="scientific">Actinoplanes lobatus</name>
    <dbReference type="NCBI Taxonomy" id="113568"/>
    <lineage>
        <taxon>Bacteria</taxon>
        <taxon>Bacillati</taxon>
        <taxon>Actinomycetota</taxon>
        <taxon>Actinomycetes</taxon>
        <taxon>Micromonosporales</taxon>
        <taxon>Micromonosporaceae</taxon>
        <taxon>Actinoplanes</taxon>
    </lineage>
</organism>
<reference evidence="1 2" key="1">
    <citation type="submission" date="2021-01" db="EMBL/GenBank/DDBJ databases">
        <title>Whole genome shotgun sequence of Actinoplanes lobatus NBRC 12513.</title>
        <authorList>
            <person name="Komaki H."/>
            <person name="Tamura T."/>
        </authorList>
    </citation>
    <scope>NUCLEOTIDE SEQUENCE [LARGE SCALE GENOMIC DNA]</scope>
    <source>
        <strain evidence="1 2">NBRC 12513</strain>
    </source>
</reference>